<reference evidence="2" key="1">
    <citation type="submission" date="2021-12" db="EMBL/GenBank/DDBJ databases">
        <authorList>
            <person name="Martin H S."/>
        </authorList>
    </citation>
    <scope>NUCLEOTIDE SEQUENCE</scope>
</reference>
<evidence type="ECO:0000256" key="1">
    <source>
        <dbReference type="SAM" id="MobiDB-lite"/>
    </source>
</evidence>
<feature type="region of interest" description="Disordered" evidence="1">
    <location>
        <begin position="31"/>
        <end position="68"/>
    </location>
</feature>
<keyword evidence="3" id="KW-1185">Reference proteome</keyword>
<organism evidence="2 3">
    <name type="scientific">Brenthis ino</name>
    <name type="common">lesser marbled fritillary</name>
    <dbReference type="NCBI Taxonomy" id="405034"/>
    <lineage>
        <taxon>Eukaryota</taxon>
        <taxon>Metazoa</taxon>
        <taxon>Ecdysozoa</taxon>
        <taxon>Arthropoda</taxon>
        <taxon>Hexapoda</taxon>
        <taxon>Insecta</taxon>
        <taxon>Pterygota</taxon>
        <taxon>Neoptera</taxon>
        <taxon>Endopterygota</taxon>
        <taxon>Lepidoptera</taxon>
        <taxon>Glossata</taxon>
        <taxon>Ditrysia</taxon>
        <taxon>Papilionoidea</taxon>
        <taxon>Nymphalidae</taxon>
        <taxon>Heliconiinae</taxon>
        <taxon>Argynnini</taxon>
        <taxon>Brenthis</taxon>
    </lineage>
</organism>
<proteinExistence type="predicted"/>
<feature type="non-terminal residue" evidence="2">
    <location>
        <position position="108"/>
    </location>
</feature>
<sequence length="108" mass="11821">MTRGRGGRGRVRTQRCPAFIYYATRGALGAGNAARRGGGRIPGGRRRGPPGVAKITRPKLSRKSPDVSIESHFKISHLETYSNSGAKGEHLRQPRTTVSAHWQHIHCP</sequence>
<accession>A0A8J9VBT7</accession>
<protein>
    <submittedName>
        <fullName evidence="2">Uncharacterized protein</fullName>
    </submittedName>
</protein>
<dbReference type="AlphaFoldDB" id="A0A8J9VBT7"/>
<dbReference type="EMBL" id="OV170231">
    <property type="protein sequence ID" value="CAH0716470.1"/>
    <property type="molecule type" value="Genomic_DNA"/>
</dbReference>
<name>A0A8J9VBT7_9NEOP</name>
<dbReference type="Proteomes" id="UP000838878">
    <property type="component" value="Chromosome 11"/>
</dbReference>
<evidence type="ECO:0000313" key="2">
    <source>
        <dbReference type="EMBL" id="CAH0716470.1"/>
    </source>
</evidence>
<evidence type="ECO:0000313" key="3">
    <source>
        <dbReference type="Proteomes" id="UP000838878"/>
    </source>
</evidence>
<feature type="region of interest" description="Disordered" evidence="1">
    <location>
        <begin position="81"/>
        <end position="108"/>
    </location>
</feature>
<gene>
    <name evidence="2" type="ORF">BINO364_LOCUS3234</name>
</gene>